<accession>A0A5C7DW55</accession>
<dbReference type="EC" id="2.7.1.50" evidence="11"/>
<evidence type="ECO:0000256" key="1">
    <source>
        <dbReference type="ARBA" id="ARBA00001771"/>
    </source>
</evidence>
<dbReference type="InterPro" id="IPR000417">
    <property type="entry name" value="Hyethyz_kinase"/>
</dbReference>
<comment type="caution">
    <text evidence="12">The sequence shown here is derived from an EMBL/GenBank/DDBJ whole genome shotgun (WGS) entry which is preliminary data.</text>
</comment>
<comment type="function">
    <text evidence="11">Catalyzes the phosphorylation of the hydroxyl group of 4-methyl-5-beta-hydroxyethylthiazole (THZ).</text>
</comment>
<proteinExistence type="inferred from homology"/>
<dbReference type="GO" id="GO:0005524">
    <property type="term" value="F:ATP binding"/>
    <property type="evidence" value="ECO:0007669"/>
    <property type="project" value="UniProtKB-UniRule"/>
</dbReference>
<keyword evidence="4 11" id="KW-0808">Transferase</keyword>
<dbReference type="PRINTS" id="PR01099">
    <property type="entry name" value="HYETHTZKNASE"/>
</dbReference>
<feature type="binding site" evidence="11">
    <location>
        <position position="38"/>
    </location>
    <ligand>
        <name>substrate</name>
    </ligand>
</feature>
<dbReference type="GO" id="GO:0000287">
    <property type="term" value="F:magnesium ion binding"/>
    <property type="evidence" value="ECO:0007669"/>
    <property type="project" value="UniProtKB-UniRule"/>
</dbReference>
<evidence type="ECO:0000256" key="10">
    <source>
        <dbReference type="ARBA" id="ARBA00022977"/>
    </source>
</evidence>
<keyword evidence="9 11" id="KW-0460">Magnesium</keyword>
<keyword evidence="10 11" id="KW-0784">Thiamine biosynthesis</keyword>
<feature type="binding site" evidence="11">
    <location>
        <position position="114"/>
    </location>
    <ligand>
        <name>ATP</name>
        <dbReference type="ChEBI" id="CHEBI:30616"/>
    </ligand>
</feature>
<evidence type="ECO:0000313" key="13">
    <source>
        <dbReference type="Proteomes" id="UP000321310"/>
    </source>
</evidence>
<dbReference type="AlphaFoldDB" id="A0A5C7DW55"/>
<dbReference type="SUPFAM" id="SSF53613">
    <property type="entry name" value="Ribokinase-like"/>
    <property type="match status" value="1"/>
</dbReference>
<protein>
    <recommendedName>
        <fullName evidence="11">Hydroxyethylthiazole kinase</fullName>
        <ecNumber evidence="11">2.7.1.50</ecNumber>
    </recommendedName>
    <alternativeName>
        <fullName evidence="11">4-methyl-5-beta-hydroxyethylthiazole kinase</fullName>
        <shortName evidence="11">TH kinase</shortName>
        <shortName evidence="11">Thz kinase</shortName>
    </alternativeName>
</protein>
<feature type="binding site" evidence="11">
    <location>
        <position position="161"/>
    </location>
    <ligand>
        <name>ATP</name>
        <dbReference type="ChEBI" id="CHEBI:30616"/>
    </ligand>
</feature>
<comment type="catalytic activity">
    <reaction evidence="1 11">
        <text>5-(2-hydroxyethyl)-4-methylthiazole + ATP = 4-methyl-5-(2-phosphooxyethyl)-thiazole + ADP + H(+)</text>
        <dbReference type="Rhea" id="RHEA:24212"/>
        <dbReference type="ChEBI" id="CHEBI:15378"/>
        <dbReference type="ChEBI" id="CHEBI:17957"/>
        <dbReference type="ChEBI" id="CHEBI:30616"/>
        <dbReference type="ChEBI" id="CHEBI:58296"/>
        <dbReference type="ChEBI" id="CHEBI:456216"/>
        <dbReference type="EC" id="2.7.1.50"/>
    </reaction>
</comment>
<dbReference type="EMBL" id="VOWB01000042">
    <property type="protein sequence ID" value="TXE81956.1"/>
    <property type="molecule type" value="Genomic_DNA"/>
</dbReference>
<dbReference type="PIRSF" id="PIRSF000513">
    <property type="entry name" value="Thz_kinase"/>
    <property type="match status" value="1"/>
</dbReference>
<dbReference type="GO" id="GO:0004417">
    <property type="term" value="F:hydroxyethylthiazole kinase activity"/>
    <property type="evidence" value="ECO:0007669"/>
    <property type="project" value="UniProtKB-UniRule"/>
</dbReference>
<evidence type="ECO:0000256" key="8">
    <source>
        <dbReference type="ARBA" id="ARBA00022840"/>
    </source>
</evidence>
<keyword evidence="7 11" id="KW-0418">Kinase</keyword>
<keyword evidence="8 11" id="KW-0067">ATP-binding</keyword>
<gene>
    <name evidence="11 12" type="primary">thiM</name>
    <name evidence="12" type="ORF">FPD46_04175</name>
</gene>
<evidence type="ECO:0000256" key="6">
    <source>
        <dbReference type="ARBA" id="ARBA00022741"/>
    </source>
</evidence>
<evidence type="ECO:0000256" key="11">
    <source>
        <dbReference type="HAMAP-Rule" id="MF_00228"/>
    </source>
</evidence>
<dbReference type="UniPathway" id="UPA00060">
    <property type="reaction ID" value="UER00139"/>
</dbReference>
<dbReference type="GO" id="GO:0009228">
    <property type="term" value="P:thiamine biosynthetic process"/>
    <property type="evidence" value="ECO:0007669"/>
    <property type="project" value="UniProtKB-KW"/>
</dbReference>
<dbReference type="RefSeq" id="WP_147575463.1">
    <property type="nucleotide sequence ID" value="NZ_VOWB01000042.1"/>
</dbReference>
<evidence type="ECO:0000256" key="2">
    <source>
        <dbReference type="ARBA" id="ARBA00001946"/>
    </source>
</evidence>
<dbReference type="InterPro" id="IPR029056">
    <property type="entry name" value="Ribokinase-like"/>
</dbReference>
<reference evidence="12 13" key="1">
    <citation type="submission" date="2019-07" db="EMBL/GenBank/DDBJ databases">
        <title>Rapid identification of Enteric Bacteria from Whole Genome Sequences (WGS) using Average Nucleotide Identity (ANI).</title>
        <authorList>
            <person name="Lane C."/>
        </authorList>
    </citation>
    <scope>NUCLEOTIDE SEQUENCE [LARGE SCALE GENOMIC DNA]</scope>
    <source>
        <strain evidence="12 13">2016D-0250</strain>
    </source>
</reference>
<organism evidence="12 13">
    <name type="scientific">Campylobacter peloridis</name>
    <dbReference type="NCBI Taxonomy" id="488546"/>
    <lineage>
        <taxon>Bacteria</taxon>
        <taxon>Pseudomonadati</taxon>
        <taxon>Campylobacterota</taxon>
        <taxon>Epsilonproteobacteria</taxon>
        <taxon>Campylobacterales</taxon>
        <taxon>Campylobacteraceae</taxon>
        <taxon>Campylobacter</taxon>
    </lineage>
</organism>
<comment type="cofactor">
    <cofactor evidence="2 11">
        <name>Mg(2+)</name>
        <dbReference type="ChEBI" id="CHEBI:18420"/>
    </cofactor>
</comment>
<dbReference type="Gene3D" id="3.40.1190.20">
    <property type="match status" value="1"/>
</dbReference>
<evidence type="ECO:0000256" key="7">
    <source>
        <dbReference type="ARBA" id="ARBA00022777"/>
    </source>
</evidence>
<evidence type="ECO:0000256" key="4">
    <source>
        <dbReference type="ARBA" id="ARBA00022679"/>
    </source>
</evidence>
<dbReference type="GO" id="GO:0009229">
    <property type="term" value="P:thiamine diphosphate biosynthetic process"/>
    <property type="evidence" value="ECO:0007669"/>
    <property type="project" value="UniProtKB-UniRule"/>
</dbReference>
<keyword evidence="6 11" id="KW-0547">Nucleotide-binding</keyword>
<dbReference type="HAMAP" id="MF_00228">
    <property type="entry name" value="Thz_kinase"/>
    <property type="match status" value="1"/>
</dbReference>
<dbReference type="Pfam" id="PF02110">
    <property type="entry name" value="HK"/>
    <property type="match status" value="1"/>
</dbReference>
<evidence type="ECO:0000313" key="12">
    <source>
        <dbReference type="EMBL" id="TXE81956.1"/>
    </source>
</evidence>
<comment type="similarity">
    <text evidence="11">Belongs to the Thz kinase family.</text>
</comment>
<keyword evidence="5 11" id="KW-0479">Metal-binding</keyword>
<feature type="binding site" evidence="11">
    <location>
        <position position="188"/>
    </location>
    <ligand>
        <name>substrate</name>
    </ligand>
</feature>
<sequence>MIIKKIRQENPLVHHITNYVSVNDCANATIAVGASAAMADFYEEQAEFAKISSALVLNTGTINQLIANSMLKAVKEYTLLNKPIVFDPVALGVSKARDGINFELLNLKGINIIKANASEMAGVIGLDGKARGVDNTFVINDEFLEKAIAYTKKTKRILAITGELDYIIGEDKIAKVYNGSFMATKITGAGCMCASLCGVFAAVIEDKFQASLYALLSFAIASEIAQETCNGSGSFRVNLMDALSNLDDDDIKNRAKYEIIENLSCCK</sequence>
<evidence type="ECO:0000256" key="5">
    <source>
        <dbReference type="ARBA" id="ARBA00022723"/>
    </source>
</evidence>
<dbReference type="NCBIfam" id="NF006830">
    <property type="entry name" value="PRK09355.1"/>
    <property type="match status" value="1"/>
</dbReference>
<dbReference type="CDD" id="cd01170">
    <property type="entry name" value="THZ_kinase"/>
    <property type="match status" value="1"/>
</dbReference>
<comment type="pathway">
    <text evidence="3 11">Cofactor biosynthesis; thiamine diphosphate biosynthesis; 4-methyl-5-(2-phosphoethyl)-thiazole from 5-(2-hydroxyethyl)-4-methylthiazole: step 1/1.</text>
</comment>
<evidence type="ECO:0000256" key="3">
    <source>
        <dbReference type="ARBA" id="ARBA00004868"/>
    </source>
</evidence>
<dbReference type="Proteomes" id="UP000321310">
    <property type="component" value="Unassembled WGS sequence"/>
</dbReference>
<name>A0A5C7DW55_9BACT</name>
<evidence type="ECO:0000256" key="9">
    <source>
        <dbReference type="ARBA" id="ARBA00022842"/>
    </source>
</evidence>